<dbReference type="EMBL" id="JAVIIS010000079">
    <property type="protein sequence ID" value="MDX8443716.1"/>
    <property type="molecule type" value="Genomic_DNA"/>
</dbReference>
<dbReference type="SUPFAM" id="SSF48452">
    <property type="entry name" value="TPR-like"/>
    <property type="match status" value="1"/>
</dbReference>
<dbReference type="RefSeq" id="WP_320217698.1">
    <property type="nucleotide sequence ID" value="NZ_JAVIIS010000079.1"/>
</dbReference>
<dbReference type="InterPro" id="IPR035897">
    <property type="entry name" value="Toll_tir_struct_dom_sf"/>
</dbReference>
<reference evidence="2 3" key="1">
    <citation type="submission" date="2023-08" db="EMBL/GenBank/DDBJ databases">
        <title>Implementing the SeqCode for naming new Mesorhizobium species isolated from Vachellia karroo root nodules.</title>
        <authorList>
            <person name="Van Lill M."/>
        </authorList>
    </citation>
    <scope>NUCLEOTIDE SEQUENCE [LARGE SCALE GENOMIC DNA]</scope>
    <source>
        <strain evidence="2 3">VK3E</strain>
    </source>
</reference>
<gene>
    <name evidence="2" type="ORF">RFM51_29540</name>
</gene>
<dbReference type="Gene3D" id="1.25.40.10">
    <property type="entry name" value="Tetratricopeptide repeat domain"/>
    <property type="match status" value="1"/>
</dbReference>
<name>A0ABU4X5W0_9HYPH</name>
<dbReference type="Proteomes" id="UP001272097">
    <property type="component" value="Unassembled WGS sequence"/>
</dbReference>
<evidence type="ECO:0000313" key="2">
    <source>
        <dbReference type="EMBL" id="MDX8443716.1"/>
    </source>
</evidence>
<accession>A0ABU4X5W0</accession>
<feature type="domain" description="TIR" evidence="1">
    <location>
        <begin position="5"/>
        <end position="113"/>
    </location>
</feature>
<evidence type="ECO:0000259" key="1">
    <source>
        <dbReference type="Pfam" id="PF13676"/>
    </source>
</evidence>
<organism evidence="2 3">
    <name type="scientific">Mesorhizobium australafricanum</name>
    <dbReference type="NCBI Taxonomy" id="3072311"/>
    <lineage>
        <taxon>Bacteria</taxon>
        <taxon>Pseudomonadati</taxon>
        <taxon>Pseudomonadota</taxon>
        <taxon>Alphaproteobacteria</taxon>
        <taxon>Hyphomicrobiales</taxon>
        <taxon>Phyllobacteriaceae</taxon>
        <taxon>Mesorhizobium</taxon>
    </lineage>
</organism>
<evidence type="ECO:0000313" key="3">
    <source>
        <dbReference type="Proteomes" id="UP001272097"/>
    </source>
</evidence>
<protein>
    <submittedName>
        <fullName evidence="2">TIR domain-containing protein</fullName>
    </submittedName>
</protein>
<comment type="caution">
    <text evidence="2">The sequence shown here is derived from an EMBL/GenBank/DDBJ whole genome shotgun (WGS) entry which is preliminary data.</text>
</comment>
<proteinExistence type="predicted"/>
<dbReference type="InterPro" id="IPR000157">
    <property type="entry name" value="TIR_dom"/>
</dbReference>
<dbReference type="InterPro" id="IPR011990">
    <property type="entry name" value="TPR-like_helical_dom_sf"/>
</dbReference>
<dbReference type="SUPFAM" id="SSF52200">
    <property type="entry name" value="Toll/Interleukin receptor TIR domain"/>
    <property type="match status" value="1"/>
</dbReference>
<dbReference type="Pfam" id="PF13676">
    <property type="entry name" value="TIR_2"/>
    <property type="match status" value="1"/>
</dbReference>
<dbReference type="Gene3D" id="3.40.50.10140">
    <property type="entry name" value="Toll/interleukin-1 receptor homology (TIR) domain"/>
    <property type="match status" value="1"/>
</dbReference>
<sequence>MLPTVFLSLEGGDENFVAQVQRFLPDGLAYFYPRSFENGEQLIQAMETRVGEATMFALFASKKSARSPWVGFEIDRARLAKIRNPKFRIIVIPIDRQVTHADLPAWMREYWVDRVGNGPREVARYIRRSLISNLLSHLPGNQVYGRGALVDQAVGMVGDVVLRTEETPNVVIIAGTTGIGRRTFTRKFLTEAFPASPELNYGPDFLLPQFADLADLYRVLRQEIETDLRLSEAADDIANFTSAPIEIQAREVAHLLSHFGDLGQAITIISGNGIYEDRGFLKPWAPELFKQLANDRQVKLLVVTNRLIHENESRPHSNVLQIAVPPLTDTDIRTLMIGSATALGSKPELPSKQVIRTIGGHPGIARATAALVARKGPAVLDSDPSDLFALQEDVLGESLNFANLSPIEKDVLSVLSWVPQIAGDTLRRIILQRHQIEKESFAEAVSGLILACLVEVSGSNYLITGPVRSLFRRLHGYGSRELLAAFSVALKDEWEQAKRDNEMRADLLDALAYMAALEGGTLPPEFKALLLPSTLQEVVRESYDRGHDDPDSLARAVSWGMPALKMGMDETTREEILSYVVRALTRLGDEKEAEELLGFIEKRGYRSRFYLRAFYLRVHKGDYRAAITMLLKARDVKKYTKQVVGDLGRCYQRLGMWPQLIELVKEQEQHIGRNSVLLDVRIGMLIAQGDFEGAEREIRVLRSLARQETFADGRVAMLMMRRDQDFDGAKRMLTEMLQRGGGSQTYIRKLRALAAASAGDITTARADAEFLKARVGNNGIHAIEARILLAQGDPDGAEQELRKTPAYSIQDELLRARILEARANASSTRFSERDRLKRQAAEIRARNRTLDEFEVER</sequence>
<keyword evidence="3" id="KW-1185">Reference proteome</keyword>